<reference evidence="2 3" key="2">
    <citation type="journal article" date="2012" name="PLoS Pathog.">
        <title>Diverse lifestyles and strategies of plant pathogenesis encoded in the genomes of eighteen Dothideomycetes fungi.</title>
        <authorList>
            <person name="Ohm R.A."/>
            <person name="Feau N."/>
            <person name="Henrissat B."/>
            <person name="Schoch C.L."/>
            <person name="Horwitz B.A."/>
            <person name="Barry K.W."/>
            <person name="Condon B.J."/>
            <person name="Copeland A.C."/>
            <person name="Dhillon B."/>
            <person name="Glaser F."/>
            <person name="Hesse C.N."/>
            <person name="Kosti I."/>
            <person name="LaButti K."/>
            <person name="Lindquist E.A."/>
            <person name="Lucas S."/>
            <person name="Salamov A.A."/>
            <person name="Bradshaw R.E."/>
            <person name="Ciuffetti L."/>
            <person name="Hamelin R.C."/>
            <person name="Kema G.H.J."/>
            <person name="Lawrence C."/>
            <person name="Scott J.A."/>
            <person name="Spatafora J.W."/>
            <person name="Turgeon B.G."/>
            <person name="de Wit P.J.G.M."/>
            <person name="Zhong S."/>
            <person name="Goodwin S.B."/>
            <person name="Grigoriev I.V."/>
        </authorList>
    </citation>
    <scope>NUCLEOTIDE SEQUENCE [LARGE SCALE GENOMIC DNA]</scope>
    <source>
        <strain evidence="3">NZE10 / CBS 128990</strain>
    </source>
</reference>
<feature type="region of interest" description="Disordered" evidence="1">
    <location>
        <begin position="85"/>
        <end position="229"/>
    </location>
</feature>
<dbReference type="Proteomes" id="UP000016933">
    <property type="component" value="Unassembled WGS sequence"/>
</dbReference>
<dbReference type="eggNOG" id="ENOG502R96F">
    <property type="taxonomic scope" value="Eukaryota"/>
</dbReference>
<dbReference type="HOGENOM" id="CLU_672657_0_0_1"/>
<feature type="region of interest" description="Disordered" evidence="1">
    <location>
        <begin position="274"/>
        <end position="316"/>
    </location>
</feature>
<feature type="compositionally biased region" description="Polar residues" evidence="1">
    <location>
        <begin position="205"/>
        <end position="215"/>
    </location>
</feature>
<keyword evidence="3" id="KW-1185">Reference proteome</keyword>
<feature type="region of interest" description="Disordered" evidence="1">
    <location>
        <begin position="1"/>
        <end position="22"/>
    </location>
</feature>
<protein>
    <submittedName>
        <fullName evidence="2">Uncharacterized protein</fullName>
    </submittedName>
</protein>
<organism evidence="2 3">
    <name type="scientific">Dothistroma septosporum (strain NZE10 / CBS 128990)</name>
    <name type="common">Red band needle blight fungus</name>
    <name type="synonym">Mycosphaerella pini</name>
    <dbReference type="NCBI Taxonomy" id="675120"/>
    <lineage>
        <taxon>Eukaryota</taxon>
        <taxon>Fungi</taxon>
        <taxon>Dikarya</taxon>
        <taxon>Ascomycota</taxon>
        <taxon>Pezizomycotina</taxon>
        <taxon>Dothideomycetes</taxon>
        <taxon>Dothideomycetidae</taxon>
        <taxon>Mycosphaerellales</taxon>
        <taxon>Mycosphaerellaceae</taxon>
        <taxon>Dothistroma</taxon>
    </lineage>
</organism>
<evidence type="ECO:0000313" key="2">
    <source>
        <dbReference type="EMBL" id="EME49944.1"/>
    </source>
</evidence>
<feature type="compositionally biased region" description="Basic and acidic residues" evidence="1">
    <location>
        <begin position="152"/>
        <end position="172"/>
    </location>
</feature>
<name>N1Q526_DOTSN</name>
<evidence type="ECO:0000313" key="3">
    <source>
        <dbReference type="Proteomes" id="UP000016933"/>
    </source>
</evidence>
<evidence type="ECO:0000256" key="1">
    <source>
        <dbReference type="SAM" id="MobiDB-lite"/>
    </source>
</evidence>
<dbReference type="OrthoDB" id="3908316at2759"/>
<proteinExistence type="predicted"/>
<gene>
    <name evidence="2" type="ORF">DOTSEDRAFT_68684</name>
</gene>
<dbReference type="EMBL" id="KB446535">
    <property type="protein sequence ID" value="EME49944.1"/>
    <property type="molecule type" value="Genomic_DNA"/>
</dbReference>
<accession>N1Q526</accession>
<dbReference type="OMA" id="YPQMSPY"/>
<feature type="compositionally biased region" description="Basic and acidic residues" evidence="1">
    <location>
        <begin position="109"/>
        <end position="120"/>
    </location>
</feature>
<sequence>MRRSSAATGTKRGSESYNDAGADVCPISYPCPTDPEPSGPGTLHLSHWLATASCMDLRPQSRHEQYRDRLHCHNNSLYLPYSKSKQARPASYTGPLTRSEWSDVPLPYRPRDWQDAKDEPFPATIQEPHRWRLRPFVDGENQSSAQSRGRRRPDAVKSITARDYHQQQRPDADPAVLYPQMSPYNDAASSYSAPDDLGLAPRAVSQPNNTSSYWQTPHHASDGDDGSALTMIPRIPTYPPAGRRRTRAVANSAEATFTDEEEFHLFVQATAGLGPEQAFRDLNSPEESPRRSRTRASRTFSTPQAPPSNELVSPVQETPTTIHALQQLAQMPRDPRLHAPARLGAGQSFAAQRLDTALGGIDLWLQPPSAVSEQDDGVVSPIDDDDDDDDELPNYAASQAQAHAAQRAEATRRAQELQMRWQLRTG</sequence>
<dbReference type="AlphaFoldDB" id="N1Q526"/>
<feature type="region of interest" description="Disordered" evidence="1">
    <location>
        <begin position="368"/>
        <end position="393"/>
    </location>
</feature>
<reference evidence="3" key="1">
    <citation type="journal article" date="2012" name="PLoS Genet.">
        <title>The genomes of the fungal plant pathogens Cladosporium fulvum and Dothistroma septosporum reveal adaptation to different hosts and lifestyles but also signatures of common ancestry.</title>
        <authorList>
            <person name="de Wit P.J.G.M."/>
            <person name="van der Burgt A."/>
            <person name="Oekmen B."/>
            <person name="Stergiopoulos I."/>
            <person name="Abd-Elsalam K.A."/>
            <person name="Aerts A.L."/>
            <person name="Bahkali A.H."/>
            <person name="Beenen H.G."/>
            <person name="Chettri P."/>
            <person name="Cox M.P."/>
            <person name="Datema E."/>
            <person name="de Vries R.P."/>
            <person name="Dhillon B."/>
            <person name="Ganley A.R."/>
            <person name="Griffiths S.A."/>
            <person name="Guo Y."/>
            <person name="Hamelin R.C."/>
            <person name="Henrissat B."/>
            <person name="Kabir M.S."/>
            <person name="Jashni M.K."/>
            <person name="Kema G."/>
            <person name="Klaubauf S."/>
            <person name="Lapidus A."/>
            <person name="Levasseur A."/>
            <person name="Lindquist E."/>
            <person name="Mehrabi R."/>
            <person name="Ohm R.A."/>
            <person name="Owen T.J."/>
            <person name="Salamov A."/>
            <person name="Schwelm A."/>
            <person name="Schijlen E."/>
            <person name="Sun H."/>
            <person name="van den Burg H.A."/>
            <person name="van Ham R.C.H.J."/>
            <person name="Zhang S."/>
            <person name="Goodwin S.B."/>
            <person name="Grigoriev I.V."/>
            <person name="Collemare J."/>
            <person name="Bradshaw R.E."/>
        </authorList>
    </citation>
    <scope>NUCLEOTIDE SEQUENCE [LARGE SCALE GENOMIC DNA]</scope>
    <source>
        <strain evidence="3">NZE10 / CBS 128990</strain>
    </source>
</reference>
<feature type="compositionally biased region" description="Acidic residues" evidence="1">
    <location>
        <begin position="382"/>
        <end position="392"/>
    </location>
</feature>